<dbReference type="SUPFAM" id="SSF56112">
    <property type="entry name" value="Protein kinase-like (PK-like)"/>
    <property type="match status" value="1"/>
</dbReference>
<evidence type="ECO:0000313" key="10">
    <source>
        <dbReference type="EMBL" id="MDQ2584023.1"/>
    </source>
</evidence>
<comment type="caution">
    <text evidence="10">The sequence shown here is derived from an EMBL/GenBank/DDBJ whole genome shotgun (WGS) entry which is preliminary data.</text>
</comment>
<evidence type="ECO:0000256" key="6">
    <source>
        <dbReference type="ARBA" id="ARBA00022840"/>
    </source>
</evidence>
<keyword evidence="2" id="KW-0723">Serine/threonine-protein kinase</keyword>
<feature type="binding site" evidence="7">
    <location>
        <position position="43"/>
    </location>
    <ligand>
        <name>ATP</name>
        <dbReference type="ChEBI" id="CHEBI:30616"/>
    </ligand>
</feature>
<accession>A0ABU0WVY0</accession>
<dbReference type="PROSITE" id="PS00108">
    <property type="entry name" value="PROTEIN_KINASE_ST"/>
    <property type="match status" value="1"/>
</dbReference>
<dbReference type="InterPro" id="IPR011009">
    <property type="entry name" value="Kinase-like_dom_sf"/>
</dbReference>
<dbReference type="Proteomes" id="UP001225605">
    <property type="component" value="Unassembled WGS sequence"/>
</dbReference>
<dbReference type="PANTHER" id="PTHR43289">
    <property type="entry name" value="MITOGEN-ACTIVATED PROTEIN KINASE KINASE KINASE 20-RELATED"/>
    <property type="match status" value="1"/>
</dbReference>
<dbReference type="InterPro" id="IPR000719">
    <property type="entry name" value="Prot_kinase_dom"/>
</dbReference>
<keyword evidence="5" id="KW-0418">Kinase</keyword>
<dbReference type="SMART" id="SM00220">
    <property type="entry name" value="S_TKc"/>
    <property type="match status" value="1"/>
</dbReference>
<dbReference type="PROSITE" id="PS00107">
    <property type="entry name" value="PROTEIN_KINASE_ATP"/>
    <property type="match status" value="1"/>
</dbReference>
<dbReference type="RefSeq" id="WP_306745144.1">
    <property type="nucleotide sequence ID" value="NZ_NSDM01000003.1"/>
</dbReference>
<evidence type="ECO:0000256" key="1">
    <source>
        <dbReference type="ARBA" id="ARBA00012513"/>
    </source>
</evidence>
<evidence type="ECO:0000256" key="5">
    <source>
        <dbReference type="ARBA" id="ARBA00022777"/>
    </source>
</evidence>
<dbReference type="InterPro" id="IPR008271">
    <property type="entry name" value="Ser/Thr_kinase_AS"/>
</dbReference>
<gene>
    <name evidence="10" type="ORF">CKY47_08530</name>
</gene>
<dbReference type="Gene3D" id="3.30.200.20">
    <property type="entry name" value="Phosphorylase Kinase, domain 1"/>
    <property type="match status" value="1"/>
</dbReference>
<evidence type="ECO:0000259" key="9">
    <source>
        <dbReference type="PROSITE" id="PS50011"/>
    </source>
</evidence>
<name>A0ABU0WVY0_9PSEU</name>
<evidence type="ECO:0000256" key="2">
    <source>
        <dbReference type="ARBA" id="ARBA00022527"/>
    </source>
</evidence>
<feature type="region of interest" description="Disordered" evidence="8">
    <location>
        <begin position="316"/>
        <end position="345"/>
    </location>
</feature>
<dbReference type="Pfam" id="PF00069">
    <property type="entry name" value="Pkinase"/>
    <property type="match status" value="1"/>
</dbReference>
<dbReference type="CDD" id="cd14014">
    <property type="entry name" value="STKc_PknB_like"/>
    <property type="match status" value="1"/>
</dbReference>
<evidence type="ECO:0000256" key="8">
    <source>
        <dbReference type="SAM" id="MobiDB-lite"/>
    </source>
</evidence>
<sequence length="345" mass="36943">MSLSTEDRVLAGRYRLAGKLGTGGMAEVHRGWDLLLRRYVAVKLFDAQDDAAGGVASTRFDHEVRTMAALSHPGLVSVYDAGMCGRTSYVVLQLVEGCTLRDRLAKGPVPTGQVRRMGARLADALAHVHERGVVHRDVKPSNILLDASGAPHLADFGLARSAWSTQLTNHGQVIGTASYLAPEQVRGEEVGPPADVYALGLVLLECLTGRREYQGNRVEAAVARLRRPPVVPPNLPPDVHRLLTAMTSLSPHRRPTAAQCVAQLRRRPRPAAHPAEARTDVLPAVPKARTKLMIAGAAVVCLVGGAWAVADRVEGPGGQRVDRQVGREPVEPGAPVPIDAIRATR</sequence>
<keyword evidence="4 7" id="KW-0547">Nucleotide-binding</keyword>
<keyword evidence="3" id="KW-0808">Transferase</keyword>
<feature type="domain" description="Protein kinase" evidence="9">
    <location>
        <begin position="14"/>
        <end position="276"/>
    </location>
</feature>
<dbReference type="PROSITE" id="PS50011">
    <property type="entry name" value="PROTEIN_KINASE_DOM"/>
    <property type="match status" value="1"/>
</dbReference>
<feature type="compositionally biased region" description="Basic and acidic residues" evidence="8">
    <location>
        <begin position="320"/>
        <end position="330"/>
    </location>
</feature>
<keyword evidence="6 7" id="KW-0067">ATP-binding</keyword>
<keyword evidence="11" id="KW-1185">Reference proteome</keyword>
<evidence type="ECO:0000256" key="3">
    <source>
        <dbReference type="ARBA" id="ARBA00022679"/>
    </source>
</evidence>
<organism evidence="10 11">
    <name type="scientific">Saccharothrix yanglingensis</name>
    <dbReference type="NCBI Taxonomy" id="659496"/>
    <lineage>
        <taxon>Bacteria</taxon>
        <taxon>Bacillati</taxon>
        <taxon>Actinomycetota</taxon>
        <taxon>Actinomycetes</taxon>
        <taxon>Pseudonocardiales</taxon>
        <taxon>Pseudonocardiaceae</taxon>
        <taxon>Saccharothrix</taxon>
    </lineage>
</organism>
<dbReference type="EC" id="2.7.11.1" evidence="1"/>
<evidence type="ECO:0000256" key="4">
    <source>
        <dbReference type="ARBA" id="ARBA00022741"/>
    </source>
</evidence>
<dbReference type="PANTHER" id="PTHR43289:SF6">
    <property type="entry name" value="SERINE_THREONINE-PROTEIN KINASE NEKL-3"/>
    <property type="match status" value="1"/>
</dbReference>
<protein>
    <recommendedName>
        <fullName evidence="1">non-specific serine/threonine protein kinase</fullName>
        <ecNumber evidence="1">2.7.11.1</ecNumber>
    </recommendedName>
</protein>
<dbReference type="EMBL" id="NSDM01000003">
    <property type="protein sequence ID" value="MDQ2584023.1"/>
    <property type="molecule type" value="Genomic_DNA"/>
</dbReference>
<dbReference type="Gene3D" id="1.10.510.10">
    <property type="entry name" value="Transferase(Phosphotransferase) domain 1"/>
    <property type="match status" value="1"/>
</dbReference>
<evidence type="ECO:0000256" key="7">
    <source>
        <dbReference type="PROSITE-ProRule" id="PRU10141"/>
    </source>
</evidence>
<evidence type="ECO:0000313" key="11">
    <source>
        <dbReference type="Proteomes" id="UP001225605"/>
    </source>
</evidence>
<reference evidence="10 11" key="1">
    <citation type="submission" date="2017-06" db="EMBL/GenBank/DDBJ databases">
        <title>Cultured bacterium strain Saccharothrix yanglingensis Hhs.015.</title>
        <authorList>
            <person name="Xia Y."/>
        </authorList>
    </citation>
    <scope>NUCLEOTIDE SEQUENCE [LARGE SCALE GENOMIC DNA]</scope>
    <source>
        <strain evidence="10 11">Hhs.015</strain>
    </source>
</reference>
<dbReference type="InterPro" id="IPR017441">
    <property type="entry name" value="Protein_kinase_ATP_BS"/>
</dbReference>
<proteinExistence type="predicted"/>